<gene>
    <name evidence="3" type="ORF">UFOVP1290_621</name>
</gene>
<feature type="compositionally biased region" description="Basic and acidic residues" evidence="2">
    <location>
        <begin position="469"/>
        <end position="481"/>
    </location>
</feature>
<organism evidence="3">
    <name type="scientific">uncultured Caudovirales phage</name>
    <dbReference type="NCBI Taxonomy" id="2100421"/>
    <lineage>
        <taxon>Viruses</taxon>
        <taxon>Duplodnaviria</taxon>
        <taxon>Heunggongvirae</taxon>
        <taxon>Uroviricota</taxon>
        <taxon>Caudoviricetes</taxon>
        <taxon>Peduoviridae</taxon>
        <taxon>Maltschvirus</taxon>
        <taxon>Maltschvirus maltsch</taxon>
    </lineage>
</organism>
<accession>A0A6J5RU67</accession>
<feature type="compositionally biased region" description="Basic and acidic residues" evidence="2">
    <location>
        <begin position="425"/>
        <end position="441"/>
    </location>
</feature>
<feature type="coiled-coil region" evidence="1">
    <location>
        <begin position="702"/>
        <end position="729"/>
    </location>
</feature>
<dbReference type="EMBL" id="LR797252">
    <property type="protein sequence ID" value="CAB4197101.1"/>
    <property type="molecule type" value="Genomic_DNA"/>
</dbReference>
<protein>
    <submittedName>
        <fullName evidence="3">Uncharacterized protein</fullName>
    </submittedName>
</protein>
<name>A0A6J5RU67_9CAUD</name>
<feature type="region of interest" description="Disordered" evidence="2">
    <location>
        <begin position="657"/>
        <end position="700"/>
    </location>
</feature>
<keyword evidence="1" id="KW-0175">Coiled coil</keyword>
<feature type="region of interest" description="Disordered" evidence="2">
    <location>
        <begin position="394"/>
        <end position="481"/>
    </location>
</feature>
<evidence type="ECO:0000256" key="1">
    <source>
        <dbReference type="SAM" id="Coils"/>
    </source>
</evidence>
<feature type="compositionally biased region" description="Pro residues" evidence="2">
    <location>
        <begin position="663"/>
        <end position="672"/>
    </location>
</feature>
<reference evidence="3" key="1">
    <citation type="submission" date="2020-05" db="EMBL/GenBank/DDBJ databases">
        <authorList>
            <person name="Chiriac C."/>
            <person name="Salcher M."/>
            <person name="Ghai R."/>
            <person name="Kavagutti S V."/>
        </authorList>
    </citation>
    <scope>NUCLEOTIDE SEQUENCE</scope>
</reference>
<evidence type="ECO:0000313" key="3">
    <source>
        <dbReference type="EMBL" id="CAB4197101.1"/>
    </source>
</evidence>
<feature type="compositionally biased region" description="Low complexity" evidence="2">
    <location>
        <begin position="673"/>
        <end position="684"/>
    </location>
</feature>
<feature type="region of interest" description="Disordered" evidence="2">
    <location>
        <begin position="539"/>
        <end position="567"/>
    </location>
</feature>
<feature type="compositionally biased region" description="Polar residues" evidence="2">
    <location>
        <begin position="507"/>
        <end position="521"/>
    </location>
</feature>
<proteinExistence type="predicted"/>
<feature type="region of interest" description="Disordered" evidence="2">
    <location>
        <begin position="505"/>
        <end position="524"/>
    </location>
</feature>
<evidence type="ECO:0000256" key="2">
    <source>
        <dbReference type="SAM" id="MobiDB-lite"/>
    </source>
</evidence>
<sequence>MPFIKLGELIEISRVENTDSCIPSVSQEILDNFKKFASNLKKIAPRAEDFLYFSAIMMHAAEAAALNDDGTNRLTVRGEQVQVGWDKGGGTWKWTSNDSNIKPYKNSNGDIFPEEELVKAYKKWVGKPLCIDHKSSSVDHVRGFIVDTYYDRNLKRVIALCALDKKGYPQLARQVSTGVSNCVSMGTAVGKAICSDCARVARTEHDFCDHMRKKSCYGEINIDLNPIELSIVVNGADPKANIKHIIAAANTMNNYLENRSNELSKLGSYSATLLQSDDGTNSILASKSVSVRGDDLESFKQDIERGIRELQSYSEISNQDTNNCAFNQSSGTIAMDETDVPNTDSGLAPPHARFASEDLDMDSISELRKVTAAIEEKISFMKISLDKLSNSFTQTQEENMPGSKEINKKGYYQGTEEPTPGQSKYTKDPLNEQLRENEDRQMVGQSPFPEVGPVDGMHPSPSSVDPSGELERKKMLARAQAEENAMKRNAIVSLAKQALENKKAYFNNGSDKNPGSPTPGQQKYPVDKLQYDLREDSDKHMVGQKPFPGVGSVDGMHPSPDSAETSDELKRKELLRRASLKAHFVKASNNDGTQNLAKSAWEIYLGDKLLLSASVNDLSRGKVSDLYSNIATRAYGVKLLENIKTFGADRVRAMVKSGQETPAAPPAAPAPAAPEAAPVDAMPAGGDVGATGDPKESAPELMEEVQATVEQLAEQTSDLKEAVSALTGESSEMGDVPQEGAPMAASAFSVAHMNSLRKELNSELTYAMKDAISKLADHQQELEMISGMQDTGAISDSNNDFVSSIIEDALTESKAALASGFGLMTAFVKYARGTQAIVKRAQVEAELNELVGDNGMDKHIGKEDDKHANNQSDNDAILALLTDDPELDELVGDKNALDLENVDGVEGLNNYDAELADDNDLQFEAGEMIPPGLAGKQLALKASFNSKAGRSALRAKLAANALGKEDNGELQDMSKAKFSDMLDAADSLADGQTDLDVKPSDNLGLVETLPEVNRRMMELAKAPPKVRKEAEAIHRLVSEGKLNPTDLDALVAEGLDKDAVSYYKKYFGQVDGGGEFASELVKEHVKAELEKELNTFKIKMARAYELTYDMVDRGLVAHDRQVIASHVDELMSFNEANFETLKKVIARHSPVMHKEAGRMPQVGMIGSGEMNGSASADDDWSQLSAAFGKTTKRMF</sequence>